<evidence type="ECO:0000313" key="2">
    <source>
        <dbReference type="EMBL" id="KAA9085407.1"/>
    </source>
</evidence>
<dbReference type="EMBL" id="VYRZ01000003">
    <property type="protein sequence ID" value="KAA9085407.1"/>
    <property type="molecule type" value="Genomic_DNA"/>
</dbReference>
<feature type="domain" description="DUF2087" evidence="1">
    <location>
        <begin position="89"/>
        <end position="141"/>
    </location>
</feature>
<gene>
    <name evidence="2" type="ORF">F6B42_13150</name>
</gene>
<dbReference type="InterPro" id="IPR018656">
    <property type="entry name" value="DUF2087"/>
</dbReference>
<sequence length="146" mass="15413">MAMLRADRLRAAFAEVLSGSAAAGDPRFDGFVSSGVADRVDGRVVLSEAFVRDAVAALDARLGALAVLGGERIAVSDLPIDGVDAAVAAVARRVIEPGERVAESALNERLRMFVADPAFFRRRAVDMGVLDRAPDGSLYWRVDLGG</sequence>
<evidence type="ECO:0000259" key="1">
    <source>
        <dbReference type="Pfam" id="PF09860"/>
    </source>
</evidence>
<keyword evidence="3" id="KW-1185">Reference proteome</keyword>
<accession>A0A5J5IQ02</accession>
<dbReference type="Proteomes" id="UP000327039">
    <property type="component" value="Unassembled WGS sequence"/>
</dbReference>
<reference evidence="3" key="1">
    <citation type="submission" date="2019-09" db="EMBL/GenBank/DDBJ databases">
        <title>Mumia zhuanghuii sp. nov. isolated from the intestinal contents of plateau pika (Ochotona curzoniae) in the Qinghai-Tibet plateau of China.</title>
        <authorList>
            <person name="Tian Z."/>
        </authorList>
    </citation>
    <scope>NUCLEOTIDE SEQUENCE [LARGE SCALE GENOMIC DNA]</scope>
    <source>
        <strain evidence="3">DSM 25564</strain>
    </source>
</reference>
<comment type="caution">
    <text evidence="2">The sequence shown here is derived from an EMBL/GenBank/DDBJ whole genome shotgun (WGS) entry which is preliminary data.</text>
</comment>
<dbReference type="AlphaFoldDB" id="A0A5J5IQ02"/>
<proteinExistence type="predicted"/>
<organism evidence="2 3">
    <name type="scientific">Microbacterium radiodurans</name>
    <dbReference type="NCBI Taxonomy" id="661398"/>
    <lineage>
        <taxon>Bacteria</taxon>
        <taxon>Bacillati</taxon>
        <taxon>Actinomycetota</taxon>
        <taxon>Actinomycetes</taxon>
        <taxon>Micrococcales</taxon>
        <taxon>Microbacteriaceae</taxon>
        <taxon>Microbacterium</taxon>
    </lineage>
</organism>
<evidence type="ECO:0000313" key="3">
    <source>
        <dbReference type="Proteomes" id="UP000327039"/>
    </source>
</evidence>
<protein>
    <submittedName>
        <fullName evidence="2">DUF2087 domain-containing protein</fullName>
    </submittedName>
</protein>
<dbReference type="Pfam" id="PF09860">
    <property type="entry name" value="DUF2087"/>
    <property type="match status" value="1"/>
</dbReference>
<name>A0A5J5IQ02_9MICO</name>